<evidence type="ECO:0000259" key="2">
    <source>
        <dbReference type="PROSITE" id="PS50887"/>
    </source>
</evidence>
<dbReference type="InterPro" id="IPR000160">
    <property type="entry name" value="GGDEF_dom"/>
</dbReference>
<dbReference type="InterPro" id="IPR052163">
    <property type="entry name" value="DGC-Regulatory_Protein"/>
</dbReference>
<dbReference type="InterPro" id="IPR029787">
    <property type="entry name" value="Nucleotide_cyclase"/>
</dbReference>
<dbReference type="SUPFAM" id="SSF55073">
    <property type="entry name" value="Nucleotide cyclase"/>
    <property type="match status" value="1"/>
</dbReference>
<evidence type="ECO:0000313" key="3">
    <source>
        <dbReference type="EMBL" id="TDD01034.1"/>
    </source>
</evidence>
<keyword evidence="1" id="KW-0472">Membrane</keyword>
<dbReference type="InterPro" id="IPR043128">
    <property type="entry name" value="Rev_trsase/Diguanyl_cyclase"/>
</dbReference>
<dbReference type="NCBIfam" id="TIGR00254">
    <property type="entry name" value="GGDEF"/>
    <property type="match status" value="1"/>
</dbReference>
<dbReference type="EMBL" id="SMKS01000068">
    <property type="protein sequence ID" value="TDD01034.1"/>
    <property type="molecule type" value="Genomic_DNA"/>
</dbReference>
<keyword evidence="1" id="KW-0812">Transmembrane</keyword>
<proteinExistence type="predicted"/>
<feature type="transmembrane region" description="Helical" evidence="1">
    <location>
        <begin position="147"/>
        <end position="170"/>
    </location>
</feature>
<feature type="transmembrane region" description="Helical" evidence="1">
    <location>
        <begin position="273"/>
        <end position="292"/>
    </location>
</feature>
<feature type="transmembrane region" description="Helical" evidence="1">
    <location>
        <begin position="213"/>
        <end position="233"/>
    </location>
</feature>
<protein>
    <submittedName>
        <fullName evidence="3">GGDEF domain-containing protein</fullName>
    </submittedName>
</protein>
<sequence length="495" mass="53745">MHERHPRYLAAVSTTVANLAAVAVANVAAVALVLSGLLGTAVSQLVGDLTGVLAAVAAATTFAWTGWSRTGDERRWRWLMVLALACFATAHALWTWYRSIDPMTFPNTANALYLGLPLFSFLALFVLTKKDQDSVEEHEVAPSRVVVVLDGLIIAGSVLALSWKVAFSVIQQADTVRAGRLLVVASYTLAHLTLIIIAVLLSIALYRAFRFPLVWLVSGLAAIALSDSVYVYAIANYSIPPLVADIGYMVGPVLLLFAAPARSRRHPRTGPRTPLLFVPYVPFAAVCGWTLFTTISTGDPQVGEVYALITVVALVIVRQLITLRQLHAARRQLSYQANHDPLTGASTRNVLLLRLDKALSQDQQPRRLGLLYADLDHFKEVNDALGHEAGDTVLRTVVARVRACIRRTDTFARMGGDEFAILLDPAPENPQEFSRRIQETFDEPVSLNGPSCTVSASLGYVGLGKNDSPDEALARADEAMYQAKAAGRNGIRIKP</sequence>
<reference evidence="3 4" key="1">
    <citation type="submission" date="2019-03" db="EMBL/GenBank/DDBJ databases">
        <title>Draft genome sequences of novel Actinobacteria.</title>
        <authorList>
            <person name="Sahin N."/>
            <person name="Ay H."/>
            <person name="Saygin H."/>
        </authorList>
    </citation>
    <scope>NUCLEOTIDE SEQUENCE [LARGE SCALE GENOMIC DNA]</scope>
    <source>
        <strain evidence="3 4">16K309</strain>
    </source>
</reference>
<feature type="transmembrane region" description="Helical" evidence="1">
    <location>
        <begin position="182"/>
        <end position="206"/>
    </location>
</feature>
<dbReference type="CDD" id="cd01949">
    <property type="entry name" value="GGDEF"/>
    <property type="match status" value="1"/>
</dbReference>
<organism evidence="3 4">
    <name type="scientific">Saccharopolyspora terrae</name>
    <dbReference type="NCBI Taxonomy" id="2530384"/>
    <lineage>
        <taxon>Bacteria</taxon>
        <taxon>Bacillati</taxon>
        <taxon>Actinomycetota</taxon>
        <taxon>Actinomycetes</taxon>
        <taxon>Pseudonocardiales</taxon>
        <taxon>Pseudonocardiaceae</taxon>
        <taxon>Saccharopolyspora</taxon>
    </lineage>
</organism>
<feature type="transmembrane region" description="Helical" evidence="1">
    <location>
        <begin position="109"/>
        <end position="127"/>
    </location>
</feature>
<keyword evidence="1" id="KW-1133">Transmembrane helix</keyword>
<feature type="transmembrane region" description="Helical" evidence="1">
    <location>
        <begin position="239"/>
        <end position="261"/>
    </location>
</feature>
<feature type="transmembrane region" description="Helical" evidence="1">
    <location>
        <begin position="79"/>
        <end position="97"/>
    </location>
</feature>
<gene>
    <name evidence="3" type="ORF">E1181_26315</name>
</gene>
<evidence type="ECO:0000256" key="1">
    <source>
        <dbReference type="SAM" id="Phobius"/>
    </source>
</evidence>
<dbReference type="PANTHER" id="PTHR46663">
    <property type="entry name" value="DIGUANYLATE CYCLASE DGCT-RELATED"/>
    <property type="match status" value="1"/>
</dbReference>
<keyword evidence="4" id="KW-1185">Reference proteome</keyword>
<feature type="transmembrane region" description="Helical" evidence="1">
    <location>
        <begin position="49"/>
        <end position="67"/>
    </location>
</feature>
<dbReference type="SMART" id="SM00267">
    <property type="entry name" value="GGDEF"/>
    <property type="match status" value="1"/>
</dbReference>
<feature type="transmembrane region" description="Helical" evidence="1">
    <location>
        <begin position="12"/>
        <end position="37"/>
    </location>
</feature>
<accession>A0A4R4VFX4</accession>
<dbReference type="Gene3D" id="3.30.70.270">
    <property type="match status" value="1"/>
</dbReference>
<feature type="transmembrane region" description="Helical" evidence="1">
    <location>
        <begin position="304"/>
        <end position="321"/>
    </location>
</feature>
<dbReference type="RefSeq" id="WP_132678809.1">
    <property type="nucleotide sequence ID" value="NZ_SMKS01000068.1"/>
</dbReference>
<dbReference type="PANTHER" id="PTHR46663:SF2">
    <property type="entry name" value="GGDEF DOMAIN-CONTAINING PROTEIN"/>
    <property type="match status" value="1"/>
</dbReference>
<name>A0A4R4VFX4_9PSEU</name>
<dbReference type="OrthoDB" id="23692at2"/>
<dbReference type="PROSITE" id="PS50887">
    <property type="entry name" value="GGDEF"/>
    <property type="match status" value="1"/>
</dbReference>
<dbReference type="Pfam" id="PF00990">
    <property type="entry name" value="GGDEF"/>
    <property type="match status" value="1"/>
</dbReference>
<dbReference type="Proteomes" id="UP000295674">
    <property type="component" value="Unassembled WGS sequence"/>
</dbReference>
<comment type="caution">
    <text evidence="3">The sequence shown here is derived from an EMBL/GenBank/DDBJ whole genome shotgun (WGS) entry which is preliminary data.</text>
</comment>
<dbReference type="AlphaFoldDB" id="A0A4R4VFX4"/>
<feature type="domain" description="GGDEF" evidence="2">
    <location>
        <begin position="366"/>
        <end position="495"/>
    </location>
</feature>
<evidence type="ECO:0000313" key="4">
    <source>
        <dbReference type="Proteomes" id="UP000295674"/>
    </source>
</evidence>